<evidence type="ECO:0000256" key="1">
    <source>
        <dbReference type="SAM" id="Phobius"/>
    </source>
</evidence>
<feature type="transmembrane region" description="Helical" evidence="1">
    <location>
        <begin position="104"/>
        <end position="121"/>
    </location>
</feature>
<sequence length="347" mass="36347">MTESLIRYRWAIAAVLAAVAGILTATLPPDLADFAAATDLMLHGRFADVYAMPWNQAGPAQLLVARILLIGGQDSMPAMPVIGLVDAALVVGAMWLCRGGLRRELFAGGLALLWMLAPLPWNGHPAEIGIPLLWAYAIKLAKDGRHLAAAASLALGVAIAPWAILGVPGLLAAAPFGRAVRTGVLAVALGAGSYLPFGLTGHFAMFEMHWAVSAGTLWPTRIGEVTWVIRLVQAVVVAGGVALIALRCRRDPRAVALVPLAGAVLRVATDPVHFPYYWFPVAVAAILLFAVDRRRPLIAGAIGYLALLAEAGNFTVAGSLGCLALIIVTLVKTGDTRATFPAVTATR</sequence>
<feature type="transmembrane region" description="Helical" evidence="1">
    <location>
        <begin position="225"/>
        <end position="246"/>
    </location>
</feature>
<reference evidence="2 3" key="1">
    <citation type="submission" date="2021-03" db="EMBL/GenBank/DDBJ databases">
        <title>Whole genome shotgun sequence of Actinoplanes toevensis NBRC 105298.</title>
        <authorList>
            <person name="Komaki H."/>
            <person name="Tamura T."/>
        </authorList>
    </citation>
    <scope>NUCLEOTIDE SEQUENCE [LARGE SCALE GENOMIC DNA]</scope>
    <source>
        <strain evidence="2 3">NBRC 105298</strain>
    </source>
</reference>
<proteinExistence type="predicted"/>
<dbReference type="EMBL" id="BOQN01000011">
    <property type="protein sequence ID" value="GIM89224.1"/>
    <property type="molecule type" value="Genomic_DNA"/>
</dbReference>
<feature type="transmembrane region" description="Helical" evidence="1">
    <location>
        <begin position="147"/>
        <end position="171"/>
    </location>
</feature>
<gene>
    <name evidence="2" type="ORF">Ato02nite_010170</name>
</gene>
<feature type="transmembrane region" description="Helical" evidence="1">
    <location>
        <begin position="275"/>
        <end position="291"/>
    </location>
</feature>
<keyword evidence="1" id="KW-0472">Membrane</keyword>
<protein>
    <submittedName>
        <fullName evidence="2">Uncharacterized protein</fullName>
    </submittedName>
</protein>
<dbReference type="Proteomes" id="UP000677082">
    <property type="component" value="Unassembled WGS sequence"/>
</dbReference>
<dbReference type="AlphaFoldDB" id="A0A919W0H4"/>
<keyword evidence="1" id="KW-0812">Transmembrane</keyword>
<feature type="transmembrane region" description="Helical" evidence="1">
    <location>
        <begin position="303"/>
        <end position="331"/>
    </location>
</feature>
<dbReference type="RefSeq" id="WP_213005181.1">
    <property type="nucleotide sequence ID" value="NZ_BOQN01000011.1"/>
</dbReference>
<evidence type="ECO:0000313" key="3">
    <source>
        <dbReference type="Proteomes" id="UP000677082"/>
    </source>
</evidence>
<feature type="transmembrane region" description="Helical" evidence="1">
    <location>
        <begin position="78"/>
        <end position="97"/>
    </location>
</feature>
<organism evidence="2 3">
    <name type="scientific">Paractinoplanes toevensis</name>
    <dbReference type="NCBI Taxonomy" id="571911"/>
    <lineage>
        <taxon>Bacteria</taxon>
        <taxon>Bacillati</taxon>
        <taxon>Actinomycetota</taxon>
        <taxon>Actinomycetes</taxon>
        <taxon>Micromonosporales</taxon>
        <taxon>Micromonosporaceae</taxon>
        <taxon>Paractinoplanes</taxon>
    </lineage>
</organism>
<keyword evidence="1" id="KW-1133">Transmembrane helix</keyword>
<comment type="caution">
    <text evidence="2">The sequence shown here is derived from an EMBL/GenBank/DDBJ whole genome shotgun (WGS) entry which is preliminary data.</text>
</comment>
<keyword evidence="3" id="KW-1185">Reference proteome</keyword>
<evidence type="ECO:0000313" key="2">
    <source>
        <dbReference type="EMBL" id="GIM89224.1"/>
    </source>
</evidence>
<accession>A0A919W0H4</accession>
<name>A0A919W0H4_9ACTN</name>
<feature type="transmembrane region" description="Helical" evidence="1">
    <location>
        <begin position="183"/>
        <end position="205"/>
    </location>
</feature>